<protein>
    <submittedName>
        <fullName evidence="2">Uncharacterized protein</fullName>
    </submittedName>
</protein>
<keyword evidence="3" id="KW-1185">Reference proteome</keyword>
<sequence length="90" mass="10343">MNASKKKLRWLVLFLVIGSLASIAYGYQLLDTEKELAHRFIGVGVIGLFLVAMPVFLFSESRGKQMKDYMLTDENLKKMREKERDSADNQ</sequence>
<organism evidence="2 3">
    <name type="scientific">Robiginitalea myxolifaciens</name>
    <dbReference type="NCBI Taxonomy" id="400055"/>
    <lineage>
        <taxon>Bacteria</taxon>
        <taxon>Pseudomonadati</taxon>
        <taxon>Bacteroidota</taxon>
        <taxon>Flavobacteriia</taxon>
        <taxon>Flavobacteriales</taxon>
        <taxon>Flavobacteriaceae</taxon>
        <taxon>Robiginitalea</taxon>
    </lineage>
</organism>
<dbReference type="EMBL" id="FOYQ01000001">
    <property type="protein sequence ID" value="SFR35156.1"/>
    <property type="molecule type" value="Genomic_DNA"/>
</dbReference>
<dbReference type="Proteomes" id="UP000199534">
    <property type="component" value="Unassembled WGS sequence"/>
</dbReference>
<evidence type="ECO:0000313" key="2">
    <source>
        <dbReference type="EMBL" id="SFR35156.1"/>
    </source>
</evidence>
<evidence type="ECO:0000256" key="1">
    <source>
        <dbReference type="SAM" id="Phobius"/>
    </source>
</evidence>
<keyword evidence="1" id="KW-1133">Transmembrane helix</keyword>
<feature type="transmembrane region" description="Helical" evidence="1">
    <location>
        <begin position="36"/>
        <end position="58"/>
    </location>
</feature>
<dbReference type="STRING" id="400055.SAMN04490243_0946"/>
<dbReference type="OrthoDB" id="1145018at2"/>
<proteinExistence type="predicted"/>
<keyword evidence="1" id="KW-0812">Transmembrane</keyword>
<dbReference type="RefSeq" id="WP_092981059.1">
    <property type="nucleotide sequence ID" value="NZ_FOYQ01000001.1"/>
</dbReference>
<keyword evidence="1" id="KW-0472">Membrane</keyword>
<reference evidence="2 3" key="1">
    <citation type="submission" date="2016-10" db="EMBL/GenBank/DDBJ databases">
        <authorList>
            <person name="de Groot N.N."/>
        </authorList>
    </citation>
    <scope>NUCLEOTIDE SEQUENCE [LARGE SCALE GENOMIC DNA]</scope>
    <source>
        <strain evidence="2 3">DSM 21019</strain>
    </source>
</reference>
<accession>A0A1I6FZ39</accession>
<name>A0A1I6FZ39_9FLAO</name>
<gene>
    <name evidence="2" type="ORF">SAMN04490243_0946</name>
</gene>
<dbReference type="AlphaFoldDB" id="A0A1I6FZ39"/>
<evidence type="ECO:0000313" key="3">
    <source>
        <dbReference type="Proteomes" id="UP000199534"/>
    </source>
</evidence>